<dbReference type="AlphaFoldDB" id="A0A922CAE5"/>
<comment type="cofactor">
    <cofactor evidence="1 5">
        <name>FAD</name>
        <dbReference type="ChEBI" id="CHEBI:57692"/>
    </cofactor>
</comment>
<evidence type="ECO:0000256" key="1">
    <source>
        <dbReference type="ARBA" id="ARBA00001974"/>
    </source>
</evidence>
<evidence type="ECO:0000313" key="7">
    <source>
        <dbReference type="EMBL" id="KAG6440302.1"/>
    </source>
</evidence>
<feature type="binding site" evidence="5">
    <location>
        <position position="279"/>
    </location>
    <ligand>
        <name>FAD</name>
        <dbReference type="ChEBI" id="CHEBI:57692"/>
    </ligand>
</feature>
<dbReference type="InterPro" id="IPR000172">
    <property type="entry name" value="GMC_OxRdtase_N"/>
</dbReference>
<evidence type="ECO:0000313" key="8">
    <source>
        <dbReference type="Proteomes" id="UP000791440"/>
    </source>
</evidence>
<sequence length="617" mass="68220">MLTLNSVANEFLKVLQASSGSPLVRWLLNALAISSAILPTGWPDNYKLTDGERFDFIVVGSGSAGAIVAARLSESPLVNVLLIEAGGDPPPASVAPSLFAILANTEYDWGYKGYLDDEVGRSHPGRQIFMTRGKMLGGCSSNNYEIYSRGAPQDYDDWAQEAPGWDWNTCLYYFKKLENMTDATVFQNPYNAYLHSTNGPVKLTRPDPNPYVSAINEIVLNSYQELGVKVVLENNGPEIEGVSQPHFTFGNGRRSSTAEAYLKPNKDRPNLKIAKYSRVFKILVNPYTLKADGVEVLLQDGTLCKVYADLEIIVSAGTIDSPKLLMLSGIGPREELQKHGINVLLDLPVGKNLHDHSYAPILFTGKKGLSSVVPNLLVPTELDSVPVPIQNGFFRLNNTFSSPNKPQFQFFSTYFGATASLVLQYGCKTVINYDDAYCTSLAEANLFREVFLTSLLLLHPLSRGQVKLQSSSPFENPLIEMGYFRNEEDLKTLVRGVKYISGLTKTSYFRKVGGQMSRLNVPACKEFKWGSDAYWTCYVRNTVGSLLHPVGTCKMGIDGVVDERLRVHGIHGLRVVDASVMPRISSGNTNGPTMMIGERASDLIKEDYSQLYLNYFQ</sequence>
<dbReference type="Pfam" id="PF05199">
    <property type="entry name" value="GMC_oxred_C"/>
    <property type="match status" value="1"/>
</dbReference>
<dbReference type="Gene3D" id="3.50.50.60">
    <property type="entry name" value="FAD/NAD(P)-binding domain"/>
    <property type="match status" value="1"/>
</dbReference>
<dbReference type="PANTHER" id="PTHR11552">
    <property type="entry name" value="GLUCOSE-METHANOL-CHOLINE GMC OXIDOREDUCTASE"/>
    <property type="match status" value="1"/>
</dbReference>
<dbReference type="EMBL" id="JH668279">
    <property type="protein sequence ID" value="KAG6440302.1"/>
    <property type="molecule type" value="Genomic_DNA"/>
</dbReference>
<proteinExistence type="inferred from homology"/>
<accession>A0A922CAE5</accession>
<evidence type="ECO:0000259" key="6">
    <source>
        <dbReference type="PROSITE" id="PS00624"/>
    </source>
</evidence>
<dbReference type="EMBL" id="JH668279">
    <property type="protein sequence ID" value="KAG6440303.1"/>
    <property type="molecule type" value="Genomic_DNA"/>
</dbReference>
<dbReference type="OrthoDB" id="269227at2759"/>
<dbReference type="InterPro" id="IPR012132">
    <property type="entry name" value="GMC_OxRdtase"/>
</dbReference>
<protein>
    <recommendedName>
        <fullName evidence="6">Glucose-methanol-choline oxidoreductase N-terminal domain-containing protein</fullName>
    </recommendedName>
</protein>
<dbReference type="PROSITE" id="PS00624">
    <property type="entry name" value="GMC_OXRED_2"/>
    <property type="match status" value="1"/>
</dbReference>
<dbReference type="EMBL" id="JH668279">
    <property type="protein sequence ID" value="KAG6440304.1"/>
    <property type="molecule type" value="Genomic_DNA"/>
</dbReference>
<gene>
    <name evidence="7" type="ORF">O3G_MSEX001196</name>
</gene>
<keyword evidence="4 5" id="KW-0274">FAD</keyword>
<organism evidence="7 8">
    <name type="scientific">Manduca sexta</name>
    <name type="common">Tobacco hawkmoth</name>
    <name type="synonym">Tobacco hornworm</name>
    <dbReference type="NCBI Taxonomy" id="7130"/>
    <lineage>
        <taxon>Eukaryota</taxon>
        <taxon>Metazoa</taxon>
        <taxon>Ecdysozoa</taxon>
        <taxon>Arthropoda</taxon>
        <taxon>Hexapoda</taxon>
        <taxon>Insecta</taxon>
        <taxon>Pterygota</taxon>
        <taxon>Neoptera</taxon>
        <taxon>Endopterygota</taxon>
        <taxon>Lepidoptera</taxon>
        <taxon>Glossata</taxon>
        <taxon>Ditrysia</taxon>
        <taxon>Bombycoidea</taxon>
        <taxon>Sphingidae</taxon>
        <taxon>Sphinginae</taxon>
        <taxon>Sphingini</taxon>
        <taxon>Manduca</taxon>
    </lineage>
</organism>
<feature type="domain" description="Glucose-methanol-choline oxidoreductase N-terminal" evidence="6">
    <location>
        <begin position="317"/>
        <end position="331"/>
    </location>
</feature>
<comment type="similarity">
    <text evidence="2">Belongs to the GMC oxidoreductase family.</text>
</comment>
<reference evidence="7" key="2">
    <citation type="submission" date="2020-12" db="EMBL/GenBank/DDBJ databases">
        <authorList>
            <person name="Kanost M."/>
        </authorList>
    </citation>
    <scope>NUCLEOTIDE SEQUENCE</scope>
</reference>
<keyword evidence="8" id="KW-1185">Reference proteome</keyword>
<evidence type="ECO:0000256" key="3">
    <source>
        <dbReference type="ARBA" id="ARBA00022630"/>
    </source>
</evidence>
<dbReference type="SUPFAM" id="SSF51905">
    <property type="entry name" value="FAD/NAD(P)-binding domain"/>
    <property type="match status" value="1"/>
</dbReference>
<dbReference type="InterPro" id="IPR036188">
    <property type="entry name" value="FAD/NAD-bd_sf"/>
</dbReference>
<name>A0A922CAE5_MANSE</name>
<dbReference type="Gene3D" id="3.30.560.10">
    <property type="entry name" value="Glucose Oxidase, domain 3"/>
    <property type="match status" value="1"/>
</dbReference>
<dbReference type="InterPro" id="IPR007867">
    <property type="entry name" value="GMC_OxRtase_C"/>
</dbReference>
<keyword evidence="3" id="KW-0285">Flavoprotein</keyword>
<dbReference type="PANTHER" id="PTHR11552:SF147">
    <property type="entry name" value="CHOLINE DEHYDROGENASE, MITOCHONDRIAL"/>
    <property type="match status" value="1"/>
</dbReference>
<dbReference type="Proteomes" id="UP000791440">
    <property type="component" value="Unassembled WGS sequence"/>
</dbReference>
<dbReference type="Pfam" id="PF00732">
    <property type="entry name" value="GMC_oxred_N"/>
    <property type="match status" value="1"/>
</dbReference>
<dbReference type="PIRSF" id="PIRSF000137">
    <property type="entry name" value="Alcohol_oxidase"/>
    <property type="match status" value="1"/>
</dbReference>
<reference evidence="7" key="1">
    <citation type="journal article" date="2016" name="Insect Biochem. Mol. Biol.">
        <title>Multifaceted biological insights from a draft genome sequence of the tobacco hornworm moth, Manduca sexta.</title>
        <authorList>
            <person name="Kanost M.R."/>
            <person name="Arrese E.L."/>
            <person name="Cao X."/>
            <person name="Chen Y.R."/>
            <person name="Chellapilla S."/>
            <person name="Goldsmith M.R."/>
            <person name="Grosse-Wilde E."/>
            <person name="Heckel D.G."/>
            <person name="Herndon N."/>
            <person name="Jiang H."/>
            <person name="Papanicolaou A."/>
            <person name="Qu J."/>
            <person name="Soulages J.L."/>
            <person name="Vogel H."/>
            <person name="Walters J."/>
            <person name="Waterhouse R.M."/>
            <person name="Ahn S.J."/>
            <person name="Almeida F.C."/>
            <person name="An C."/>
            <person name="Aqrawi P."/>
            <person name="Bretschneider A."/>
            <person name="Bryant W.B."/>
            <person name="Bucks S."/>
            <person name="Chao H."/>
            <person name="Chevignon G."/>
            <person name="Christen J.M."/>
            <person name="Clarke D.F."/>
            <person name="Dittmer N.T."/>
            <person name="Ferguson L.C.F."/>
            <person name="Garavelou S."/>
            <person name="Gordon K.H.J."/>
            <person name="Gunaratna R.T."/>
            <person name="Han Y."/>
            <person name="Hauser F."/>
            <person name="He Y."/>
            <person name="Heidel-Fischer H."/>
            <person name="Hirsh A."/>
            <person name="Hu Y."/>
            <person name="Jiang H."/>
            <person name="Kalra D."/>
            <person name="Klinner C."/>
            <person name="Konig C."/>
            <person name="Kovar C."/>
            <person name="Kroll A.R."/>
            <person name="Kuwar S.S."/>
            <person name="Lee S.L."/>
            <person name="Lehman R."/>
            <person name="Li K."/>
            <person name="Li Z."/>
            <person name="Liang H."/>
            <person name="Lovelace S."/>
            <person name="Lu Z."/>
            <person name="Mansfield J.H."/>
            <person name="McCulloch K.J."/>
            <person name="Mathew T."/>
            <person name="Morton B."/>
            <person name="Muzny D.M."/>
            <person name="Neunemann D."/>
            <person name="Ongeri F."/>
            <person name="Pauchet Y."/>
            <person name="Pu L.L."/>
            <person name="Pyrousis I."/>
            <person name="Rao X.J."/>
            <person name="Redding A."/>
            <person name="Roesel C."/>
            <person name="Sanchez-Gracia A."/>
            <person name="Schaack S."/>
            <person name="Shukla A."/>
            <person name="Tetreau G."/>
            <person name="Wang Y."/>
            <person name="Xiong G.H."/>
            <person name="Traut W."/>
            <person name="Walsh T.K."/>
            <person name="Worley K.C."/>
            <person name="Wu D."/>
            <person name="Wu W."/>
            <person name="Wu Y.Q."/>
            <person name="Zhang X."/>
            <person name="Zou Z."/>
            <person name="Zucker H."/>
            <person name="Briscoe A.D."/>
            <person name="Burmester T."/>
            <person name="Clem R.J."/>
            <person name="Feyereisen R."/>
            <person name="Grimmelikhuijzen C.J.P."/>
            <person name="Hamodrakas S.J."/>
            <person name="Hansson B.S."/>
            <person name="Huguet E."/>
            <person name="Jermiin L.S."/>
            <person name="Lan Q."/>
            <person name="Lehman H.K."/>
            <person name="Lorenzen M."/>
            <person name="Merzendorfer H."/>
            <person name="Michalopoulos I."/>
            <person name="Morton D.B."/>
            <person name="Muthukrishnan S."/>
            <person name="Oakeshott J.G."/>
            <person name="Palmer W."/>
            <person name="Park Y."/>
            <person name="Passarelli A.L."/>
            <person name="Rozas J."/>
            <person name="Schwartz L.M."/>
            <person name="Smith W."/>
            <person name="Southgate A."/>
            <person name="Vilcinskas A."/>
            <person name="Vogt R."/>
            <person name="Wang P."/>
            <person name="Werren J."/>
            <person name="Yu X.Q."/>
            <person name="Zhou J.J."/>
            <person name="Brown S.J."/>
            <person name="Scherer S.E."/>
            <person name="Richards S."/>
            <person name="Blissard G.W."/>
        </authorList>
    </citation>
    <scope>NUCLEOTIDE SEQUENCE</scope>
</reference>
<dbReference type="SUPFAM" id="SSF54373">
    <property type="entry name" value="FAD-linked reductases, C-terminal domain"/>
    <property type="match status" value="1"/>
</dbReference>
<comment type="caution">
    <text evidence="7">The sequence shown here is derived from an EMBL/GenBank/DDBJ whole genome shotgun (WGS) entry which is preliminary data.</text>
</comment>
<evidence type="ECO:0000256" key="5">
    <source>
        <dbReference type="PIRSR" id="PIRSR000137-2"/>
    </source>
</evidence>
<dbReference type="EMBL" id="JH668279">
    <property type="protein sequence ID" value="KAG6440301.1"/>
    <property type="molecule type" value="Genomic_DNA"/>
</dbReference>
<dbReference type="GO" id="GO:0050660">
    <property type="term" value="F:flavin adenine dinucleotide binding"/>
    <property type="evidence" value="ECO:0007669"/>
    <property type="project" value="InterPro"/>
</dbReference>
<evidence type="ECO:0000256" key="4">
    <source>
        <dbReference type="ARBA" id="ARBA00022827"/>
    </source>
</evidence>
<evidence type="ECO:0000256" key="2">
    <source>
        <dbReference type="ARBA" id="ARBA00010790"/>
    </source>
</evidence>
<dbReference type="GO" id="GO:0016614">
    <property type="term" value="F:oxidoreductase activity, acting on CH-OH group of donors"/>
    <property type="evidence" value="ECO:0007669"/>
    <property type="project" value="InterPro"/>
</dbReference>